<proteinExistence type="predicted"/>
<dbReference type="HOGENOM" id="CLU_039610_0_0_0"/>
<keyword evidence="4" id="KW-1185">Reference proteome</keyword>
<feature type="transmembrane region" description="Helical" evidence="1">
    <location>
        <begin position="202"/>
        <end position="222"/>
    </location>
</feature>
<feature type="transmembrane region" description="Helical" evidence="1">
    <location>
        <begin position="119"/>
        <end position="136"/>
    </location>
</feature>
<dbReference type="InterPro" id="IPR007349">
    <property type="entry name" value="DUF418"/>
</dbReference>
<feature type="transmembrane region" description="Helical" evidence="1">
    <location>
        <begin position="18"/>
        <end position="37"/>
    </location>
</feature>
<dbReference type="PANTHER" id="PTHR30590">
    <property type="entry name" value="INNER MEMBRANE PROTEIN"/>
    <property type="match status" value="1"/>
</dbReference>
<dbReference type="RefSeq" id="WP_013558192.1">
    <property type="nucleotide sequence ID" value="NC_014958.1"/>
</dbReference>
<reference evidence="3 4" key="1">
    <citation type="journal article" date="2011" name="Stand. Genomic Sci.">
        <title>Complete genome sequence of Deinococcus maricopensis type strain (LB-34).</title>
        <authorList>
            <person name="Pukall R."/>
            <person name="Zeytun A."/>
            <person name="Lucas S."/>
            <person name="Lapidus A."/>
            <person name="Hammon N."/>
            <person name="Deshpande S."/>
            <person name="Nolan M."/>
            <person name="Cheng J.F."/>
            <person name="Pitluck S."/>
            <person name="Liolios K."/>
            <person name="Pagani I."/>
            <person name="Mikhailova N."/>
            <person name="Ivanova N."/>
            <person name="Mavromatis K."/>
            <person name="Pati A."/>
            <person name="Tapia R."/>
            <person name="Han C."/>
            <person name="Goodwin L."/>
            <person name="Chen A."/>
            <person name="Palaniappan K."/>
            <person name="Land M."/>
            <person name="Hauser L."/>
            <person name="Chang Y.J."/>
            <person name="Jeffries C.D."/>
            <person name="Brambilla E.M."/>
            <person name="Rohde M."/>
            <person name="Goker M."/>
            <person name="Detter J.C."/>
            <person name="Woyke T."/>
            <person name="Bristow J."/>
            <person name="Eisen J.A."/>
            <person name="Markowitz V."/>
            <person name="Hugenholtz P."/>
            <person name="Kyrpides N.C."/>
            <person name="Klenk H.P."/>
        </authorList>
    </citation>
    <scope>NUCLEOTIDE SEQUENCE [LARGE SCALE GENOMIC DNA]</scope>
    <source>
        <strain evidence="4">DSM 21211 / LMG 22137 / NRRL B-23946 / LB-34</strain>
    </source>
</reference>
<reference evidence="4" key="2">
    <citation type="submission" date="2011-01" db="EMBL/GenBank/DDBJ databases">
        <title>The complete genome of Deinococcus maricopensis DSM 21211.</title>
        <authorList>
            <consortium name="US DOE Joint Genome Institute (JGI-PGF)"/>
            <person name="Lucas S."/>
            <person name="Copeland A."/>
            <person name="Lapidus A."/>
            <person name="Goodwin L."/>
            <person name="Pitluck S."/>
            <person name="Kyrpides N."/>
            <person name="Mavromatis K."/>
            <person name="Pagani I."/>
            <person name="Ivanova N."/>
            <person name="Ovchinnikova G."/>
            <person name="Zeytun A."/>
            <person name="Detter J.C."/>
            <person name="Han C."/>
            <person name="Land M."/>
            <person name="Hauser L."/>
            <person name="Markowitz V."/>
            <person name="Cheng J.-F."/>
            <person name="Hugenholtz P."/>
            <person name="Woyke T."/>
            <person name="Wu D."/>
            <person name="Pukall R."/>
            <person name="Gehrich-Schroeter G."/>
            <person name="Brambilla E."/>
            <person name="Klenk H.-P."/>
            <person name="Eisen J.A."/>
        </authorList>
    </citation>
    <scope>NUCLEOTIDE SEQUENCE [LARGE SCALE GENOMIC DNA]</scope>
    <source>
        <strain evidence="4">DSM 21211 / LMG 22137 / NRRL B-23946 / LB-34</strain>
    </source>
</reference>
<evidence type="ECO:0000259" key="2">
    <source>
        <dbReference type="Pfam" id="PF04235"/>
    </source>
</evidence>
<name>E8UC28_DEIML</name>
<dbReference type="Proteomes" id="UP000008635">
    <property type="component" value="Chromosome"/>
</dbReference>
<evidence type="ECO:0000313" key="4">
    <source>
        <dbReference type="Proteomes" id="UP000008635"/>
    </source>
</evidence>
<feature type="transmembrane region" description="Helical" evidence="1">
    <location>
        <begin position="243"/>
        <end position="261"/>
    </location>
</feature>
<keyword evidence="1" id="KW-1133">Transmembrane helix</keyword>
<dbReference type="STRING" id="709986.Deima_3060"/>
<feature type="transmembrane region" description="Helical" evidence="1">
    <location>
        <begin position="273"/>
        <end position="294"/>
    </location>
</feature>
<dbReference type="eggNOG" id="COG2311">
    <property type="taxonomic scope" value="Bacteria"/>
</dbReference>
<evidence type="ECO:0000256" key="1">
    <source>
        <dbReference type="SAM" id="Phobius"/>
    </source>
</evidence>
<feature type="transmembrane region" description="Helical" evidence="1">
    <location>
        <begin position="340"/>
        <end position="359"/>
    </location>
</feature>
<feature type="transmembrane region" description="Helical" evidence="1">
    <location>
        <begin position="52"/>
        <end position="75"/>
    </location>
</feature>
<evidence type="ECO:0000313" key="3">
    <source>
        <dbReference type="EMBL" id="ADV68689.1"/>
    </source>
</evidence>
<keyword evidence="1" id="KW-0472">Membrane</keyword>
<dbReference type="OrthoDB" id="9807744at2"/>
<dbReference type="InterPro" id="IPR052529">
    <property type="entry name" value="Bact_Transport_Assoc"/>
</dbReference>
<protein>
    <recommendedName>
        <fullName evidence="2">DUF418 domain-containing protein</fullName>
    </recommendedName>
</protein>
<dbReference type="PANTHER" id="PTHR30590:SF2">
    <property type="entry name" value="INNER MEMBRANE PROTEIN"/>
    <property type="match status" value="1"/>
</dbReference>
<gene>
    <name evidence="3" type="ordered locus">Deima_3060</name>
</gene>
<feature type="transmembrane region" description="Helical" evidence="1">
    <location>
        <begin position="96"/>
        <end position="113"/>
    </location>
</feature>
<feature type="transmembrane region" description="Helical" evidence="1">
    <location>
        <begin position="315"/>
        <end position="334"/>
    </location>
</feature>
<feature type="transmembrane region" description="Helical" evidence="1">
    <location>
        <begin position="143"/>
        <end position="161"/>
    </location>
</feature>
<dbReference type="KEGG" id="dmr:Deima_3060"/>
<dbReference type="EMBL" id="CP002454">
    <property type="protein sequence ID" value="ADV68689.1"/>
    <property type="molecule type" value="Genomic_DNA"/>
</dbReference>
<dbReference type="Pfam" id="PF04235">
    <property type="entry name" value="DUF418"/>
    <property type="match status" value="1"/>
</dbReference>
<accession>E8UC28</accession>
<sequence precursor="true">MPPTTPVRLDVVDALRGFALLGILIVNILTFATPYYATGMPDPAVRTPLDAAAYALITLLFETKFYLLFSFLFGYSFTLQMNAAQRAGDRFAPRMLRRHAGLLLFGAAHALLLYHGDILTIYAALGIALLLVRHWTPRRAARTGAALILTGGAVWLGLSALEALSPSASALTSNADAQRALQGFTGTIVSTVQQHWREWQTVWPTLIALQGPSALAMFLLGLAAGKRQFLARWTDYDAALTRALRFMLPVGLLGAAFYTYTVHAPVPSALATAGFAVDTLTAPLLSAAYVTLFLRAARAWPTLVARLAPAGRMALSNYVLQSLACALIFHAYGLRLMGQLGIATVAALALLIYAAQLRLSAAWLHRAQYGPLEWLLRALTLWTWPPLARRARPT</sequence>
<keyword evidence="1" id="KW-0812">Transmembrane</keyword>
<feature type="domain" description="DUF418" evidence="2">
    <location>
        <begin position="224"/>
        <end position="382"/>
    </location>
</feature>
<organism evidence="3 4">
    <name type="scientific">Deinococcus maricopensis (strain DSM 21211 / LMG 22137 / NRRL B-23946 / LB-34)</name>
    <dbReference type="NCBI Taxonomy" id="709986"/>
    <lineage>
        <taxon>Bacteria</taxon>
        <taxon>Thermotogati</taxon>
        <taxon>Deinococcota</taxon>
        <taxon>Deinococci</taxon>
        <taxon>Deinococcales</taxon>
        <taxon>Deinococcaceae</taxon>
        <taxon>Deinococcus</taxon>
    </lineage>
</organism>
<dbReference type="AlphaFoldDB" id="E8UC28"/>